<dbReference type="PROSITE" id="PS00455">
    <property type="entry name" value="AMP_BINDING"/>
    <property type="match status" value="1"/>
</dbReference>
<evidence type="ECO:0000259" key="2">
    <source>
        <dbReference type="Pfam" id="PF13193"/>
    </source>
</evidence>
<dbReference type="GO" id="GO:0016878">
    <property type="term" value="F:acid-thiol ligase activity"/>
    <property type="evidence" value="ECO:0007669"/>
    <property type="project" value="UniProtKB-ARBA"/>
</dbReference>
<reference evidence="3 4" key="1">
    <citation type="submission" date="2018-09" db="EMBL/GenBank/DDBJ databases">
        <title>Whole genome sequencing of Microbacterium oryzae strain MB-10T.</title>
        <authorList>
            <person name="Das S.K."/>
        </authorList>
    </citation>
    <scope>NUCLEOTIDE SEQUENCE [LARGE SCALE GENOMIC DNA]</scope>
    <source>
        <strain evidence="3 4">MB-10</strain>
    </source>
</reference>
<dbReference type="InterPro" id="IPR020845">
    <property type="entry name" value="AMP-binding_CS"/>
</dbReference>
<dbReference type="PANTHER" id="PTHR43767:SF1">
    <property type="entry name" value="NONRIBOSOMAL PEPTIDE SYNTHASE PES1 (EUROFUNG)-RELATED"/>
    <property type="match status" value="1"/>
</dbReference>
<dbReference type="Pfam" id="PF00501">
    <property type="entry name" value="AMP-binding"/>
    <property type="match status" value="1"/>
</dbReference>
<accession>A0A6I6EBB4</accession>
<dbReference type="Pfam" id="PF13193">
    <property type="entry name" value="AMP-binding_C"/>
    <property type="match status" value="1"/>
</dbReference>
<evidence type="ECO:0000313" key="3">
    <source>
        <dbReference type="EMBL" id="QGU28891.1"/>
    </source>
</evidence>
<gene>
    <name evidence="3" type="ORF">D7D94_09220</name>
</gene>
<dbReference type="InterPro" id="IPR042099">
    <property type="entry name" value="ANL_N_sf"/>
</dbReference>
<evidence type="ECO:0000259" key="1">
    <source>
        <dbReference type="Pfam" id="PF00501"/>
    </source>
</evidence>
<dbReference type="Gene3D" id="3.40.50.12780">
    <property type="entry name" value="N-terminal domain of ligase-like"/>
    <property type="match status" value="1"/>
</dbReference>
<dbReference type="PANTHER" id="PTHR43767">
    <property type="entry name" value="LONG-CHAIN-FATTY-ACID--COA LIGASE"/>
    <property type="match status" value="1"/>
</dbReference>
<name>A0A6I6EBB4_9MICO</name>
<dbReference type="AlphaFoldDB" id="A0A6I6EBB4"/>
<dbReference type="Gene3D" id="3.30.300.30">
    <property type="match status" value="1"/>
</dbReference>
<dbReference type="InterPro" id="IPR050237">
    <property type="entry name" value="ATP-dep_AMP-bd_enzyme"/>
</dbReference>
<dbReference type="InterPro" id="IPR045851">
    <property type="entry name" value="AMP-bd_C_sf"/>
</dbReference>
<dbReference type="KEGG" id="moj:D7D94_09220"/>
<feature type="domain" description="AMP-binding enzyme C-terminal" evidence="2">
    <location>
        <begin position="433"/>
        <end position="507"/>
    </location>
</feature>
<dbReference type="SUPFAM" id="SSF56801">
    <property type="entry name" value="Acetyl-CoA synthetase-like"/>
    <property type="match status" value="1"/>
</dbReference>
<dbReference type="Proteomes" id="UP000422989">
    <property type="component" value="Chromosome"/>
</dbReference>
<keyword evidence="4" id="KW-1185">Reference proteome</keyword>
<protein>
    <submittedName>
        <fullName evidence="3">AMP-dependent synthetase</fullName>
    </submittedName>
</protein>
<feature type="domain" description="AMP-dependent synthetase/ligase" evidence="1">
    <location>
        <begin position="36"/>
        <end position="382"/>
    </location>
</feature>
<dbReference type="InterPro" id="IPR000873">
    <property type="entry name" value="AMP-dep_synth/lig_dom"/>
</dbReference>
<dbReference type="EMBL" id="CP032550">
    <property type="protein sequence ID" value="QGU28891.1"/>
    <property type="molecule type" value="Genomic_DNA"/>
</dbReference>
<sequence length="527" mass="55449">MTASTYAPRPHSAQRRASDLTSLPSHTNVAAYLLAEAPGEATAWIDGTGALSYANLRAAVGAMMDRVAALGLDRGEPVAVLAANGTFWIASYLAILASGMVAVPLPTALDAGEIARRASWARCGALLVGRSQSAKAEAAAVAGIPVLEEEDGDAWARGEAADFPVTEVDPDADAAYLFTSGTTGDPRAVRITHENIRANTDSILGYLELAADDRMLVVLPFTYVFGASLLHTHLRAGASLVDHPSSAFPETIVQALADHACTGMAGVPSVYNLLVRGSTFTRRELPALRHMQQAGGALSPRVLRELVAGQPHARLFVMYGQTEATARLSYLPPEELLRREGSIGRGIPGVALRVLDEGGADVAPGEVGEIVATGRNISPGYLDDPAASARKMSDGVLRTGDLGTVDADGFIYVVDRAEDFIKSWGYRIASTDVEAAAMELPGLIAAAAVGLPDERSGERVEMVVVTGPDHPPTTQDVIRHCRERLAAYMVPARVHIVDALPVNANGKVVKRSVRELCIAASLARASS</sequence>
<evidence type="ECO:0000313" key="4">
    <source>
        <dbReference type="Proteomes" id="UP000422989"/>
    </source>
</evidence>
<dbReference type="InterPro" id="IPR025110">
    <property type="entry name" value="AMP-bd_C"/>
</dbReference>
<organism evidence="3 4">
    <name type="scientific">Microbacterium oryzae</name>
    <dbReference type="NCBI Taxonomy" id="743009"/>
    <lineage>
        <taxon>Bacteria</taxon>
        <taxon>Bacillati</taxon>
        <taxon>Actinomycetota</taxon>
        <taxon>Actinomycetes</taxon>
        <taxon>Micrococcales</taxon>
        <taxon>Microbacteriaceae</taxon>
        <taxon>Microbacterium</taxon>
    </lineage>
</organism>
<proteinExistence type="predicted"/>
<dbReference type="OrthoDB" id="8445630at2"/>